<proteinExistence type="predicted"/>
<dbReference type="RefSeq" id="XP_067753003.1">
    <property type="nucleotide sequence ID" value="XM_067896846.1"/>
</dbReference>
<dbReference type="GeneID" id="94286923"/>
<dbReference type="Proteomes" id="UP000674318">
    <property type="component" value="Unassembled WGS sequence"/>
</dbReference>
<name>A0A836I8W4_9TRYP</name>
<keyword evidence="2" id="KW-1185">Reference proteome</keyword>
<dbReference type="EMBL" id="JAFJZO010000036">
    <property type="protein sequence ID" value="KAG5490675.1"/>
    <property type="molecule type" value="Genomic_DNA"/>
</dbReference>
<gene>
    <name evidence="1" type="ORF">JKF63_00797</name>
</gene>
<evidence type="ECO:0000313" key="1">
    <source>
        <dbReference type="EMBL" id="KAG5490675.1"/>
    </source>
</evidence>
<sequence length="985" mass="107016">MSALLSLVQRAAAITKPYNAQDALLLIKALSALRLTRPEVRLICERASFSLASSPAEVPVAVLVDAVNHLCTLQSARFPVVQHVLLKRFCELPCKDGVHGSRSLTPTLSCAANPRIAQKAALVLAKLGRSAGLAEATEHVLRLTHSLLAENPDDIGLHIAYVALYVNSSRYTSQQQWWATTAPLKTSAQTLIRSLTNLMRDRQVLTRASGNVAWQLLHLLLVIPPSTQWAVSLQGRKEDLLQECKDFDICAAFGALANKVSPGAYVQFVYSFGADVCRLDLQRTVALLTPLARTQNEAAGTALHTRKRLNVYDGTKLASALAAMLSALAIHPSRSAPFPVLNKTHERPPAGQVPSATPHTFVDEQKVWRISVDLCFTILSDLVRSEQARLLSTSANESSLIDVAVSPDQFLVAALLDSYARGYAVLLEPVEVPRGRRSAAPSIPLLSVSVSALLELVPLLSETPATMISWMLRSLVSLQRRGKNVDRVQLERSASFLFRRYLGLSSKRRCLRTNVEMLYAYARLVGSNGDTDDSEWGFFTGPTQTVPEKSAFHWLPPFGALDPILREVASGLRASTSVAPDGSPTADADMLLAAILHLYPSTVLVDAAAHDVAKGALEVPPLLDELQTALAEYFSASAANAPSGELEAVVTLRAVRLHLVAARVFSPQFALCRSAAALAKAAERTTQRMMTTAPVPSSSSMLRALAMLERAQRTGAATSPSPGIPSSQLLSHLCYRYQEYIGATTQACEERARVSEVVRVLWRARQVGVRLFFTGVADPDSLINVVDIFSVSDVIPPQLRFPGSLCCLQVLTCCAAADLLQLIAESQLINPQLVQLQPHAVSHLRMALLEQLTTTVDVECVIRLVQSNATPAVSQVMFPRKDDLHRLMRCVAASIFCLLHSAPDGASEAVAERCHCDESREQAGRLLHALVESQLFMRIPEIASGVEDCGLRQGMLQLAQYLEDRARQVDVIAVMKMRLLCGGAL</sequence>
<dbReference type="OrthoDB" id="273207at2759"/>
<reference evidence="1 2" key="1">
    <citation type="submission" date="2021-02" db="EMBL/GenBank/DDBJ databases">
        <title>Porcisia hertigi Genome sequencing and assembly.</title>
        <authorList>
            <person name="Almutairi H."/>
            <person name="Gatherer D."/>
        </authorList>
    </citation>
    <scope>NUCLEOTIDE SEQUENCE [LARGE SCALE GENOMIC DNA]</scope>
    <source>
        <strain evidence="1 2">C119</strain>
    </source>
</reference>
<accession>A0A836I8W4</accession>
<protein>
    <submittedName>
        <fullName evidence="1">Uncharacterized protein</fullName>
    </submittedName>
</protein>
<comment type="caution">
    <text evidence="1">The sequence shown here is derived from an EMBL/GenBank/DDBJ whole genome shotgun (WGS) entry which is preliminary data.</text>
</comment>
<dbReference type="AlphaFoldDB" id="A0A836I8W4"/>
<evidence type="ECO:0000313" key="2">
    <source>
        <dbReference type="Proteomes" id="UP000674318"/>
    </source>
</evidence>
<organism evidence="1 2">
    <name type="scientific">Porcisia hertigi</name>
    <dbReference type="NCBI Taxonomy" id="2761500"/>
    <lineage>
        <taxon>Eukaryota</taxon>
        <taxon>Discoba</taxon>
        <taxon>Euglenozoa</taxon>
        <taxon>Kinetoplastea</taxon>
        <taxon>Metakinetoplastina</taxon>
        <taxon>Trypanosomatida</taxon>
        <taxon>Trypanosomatidae</taxon>
        <taxon>Leishmaniinae</taxon>
        <taxon>Porcisia</taxon>
    </lineage>
</organism>
<dbReference type="KEGG" id="phet:94286923"/>